<proteinExistence type="predicted"/>
<dbReference type="Proteomes" id="UP000324298">
    <property type="component" value="Unassembled WGS sequence"/>
</dbReference>
<keyword evidence="3" id="KW-0804">Transcription</keyword>
<evidence type="ECO:0000313" key="5">
    <source>
        <dbReference type="EMBL" id="KAA0893209.1"/>
    </source>
</evidence>
<accession>A0A5A9XM31</accession>
<feature type="domain" description="HTH araC/xylS-type" evidence="4">
    <location>
        <begin position="240"/>
        <end position="338"/>
    </location>
</feature>
<dbReference type="EMBL" id="SRSD01000003">
    <property type="protein sequence ID" value="KAA0893209.1"/>
    <property type="molecule type" value="Genomic_DNA"/>
</dbReference>
<protein>
    <submittedName>
        <fullName evidence="5">GlxA family transcriptional regulator</fullName>
    </submittedName>
</protein>
<dbReference type="Gene3D" id="3.40.50.880">
    <property type="match status" value="1"/>
</dbReference>
<dbReference type="InterPro" id="IPR002818">
    <property type="entry name" value="DJ-1/PfpI"/>
</dbReference>
<dbReference type="InterPro" id="IPR052158">
    <property type="entry name" value="INH-QAR"/>
</dbReference>
<evidence type="ECO:0000256" key="2">
    <source>
        <dbReference type="ARBA" id="ARBA00023125"/>
    </source>
</evidence>
<dbReference type="Pfam" id="PF12833">
    <property type="entry name" value="HTH_18"/>
    <property type="match status" value="1"/>
</dbReference>
<dbReference type="RefSeq" id="WP_149306527.1">
    <property type="nucleotide sequence ID" value="NZ_SRSD01000003.1"/>
</dbReference>
<dbReference type="CDD" id="cd03137">
    <property type="entry name" value="GATase1_AraC_1"/>
    <property type="match status" value="1"/>
</dbReference>
<sequence>MNRHKQKVNGKTGTTEPRTVVVVVHEGCELLDATGPAAVFGVVNRTLREQAAADASGYRVTIAAQERGGVTTSAEVQLVADAAWRDLAGPIDTLLVVGSPDEPLGRAMANRDLIHWLAETGGRARRLVSVCTGAFLLAEAGLLNGRRVTTHWMDVDRMAREYPEVTVEPDAIYVRDGSIATSAGITAGIDLALALVEEDYGRKLALAIARRLVLYLKRPGGQSQFSSRLRSQMVTGGPLAQLLAWLEENAHQNIAVEDLADRAAMSPRNFARVFLRETGMTPSKYLDQLRIERAKHLLEETNHPMETVARESGFSGAEQLRRTFQRCLGITPRAYRERF</sequence>
<dbReference type="AlphaFoldDB" id="A0A5A9XM31"/>
<dbReference type="SUPFAM" id="SSF52317">
    <property type="entry name" value="Class I glutamine amidotransferase-like"/>
    <property type="match status" value="1"/>
</dbReference>
<dbReference type="InterPro" id="IPR018062">
    <property type="entry name" value="HTH_AraC-typ_CS"/>
</dbReference>
<evidence type="ECO:0000259" key="4">
    <source>
        <dbReference type="PROSITE" id="PS01124"/>
    </source>
</evidence>
<reference evidence="5 6" key="1">
    <citation type="submission" date="2019-04" db="EMBL/GenBank/DDBJ databases">
        <title>Geobacter ruber sp. nov., ferric-reducing bacteria isolated from paddy soil.</title>
        <authorList>
            <person name="Xu Z."/>
            <person name="Masuda Y."/>
            <person name="Itoh H."/>
            <person name="Senoo K."/>
        </authorList>
    </citation>
    <scope>NUCLEOTIDE SEQUENCE [LARGE SCALE GENOMIC DNA]</scope>
    <source>
        <strain evidence="5 6">Red88</strain>
    </source>
</reference>
<evidence type="ECO:0000256" key="1">
    <source>
        <dbReference type="ARBA" id="ARBA00023015"/>
    </source>
</evidence>
<dbReference type="PROSITE" id="PS01124">
    <property type="entry name" value="HTH_ARAC_FAMILY_2"/>
    <property type="match status" value="1"/>
</dbReference>
<dbReference type="PANTHER" id="PTHR43130">
    <property type="entry name" value="ARAC-FAMILY TRANSCRIPTIONAL REGULATOR"/>
    <property type="match status" value="1"/>
</dbReference>
<evidence type="ECO:0000313" key="6">
    <source>
        <dbReference type="Proteomes" id="UP000324298"/>
    </source>
</evidence>
<name>A0A5A9XM31_9BACT</name>
<dbReference type="PANTHER" id="PTHR43130:SF3">
    <property type="entry name" value="HTH-TYPE TRANSCRIPTIONAL REGULATOR RV1931C"/>
    <property type="match status" value="1"/>
</dbReference>
<evidence type="ECO:0000256" key="3">
    <source>
        <dbReference type="ARBA" id="ARBA00023163"/>
    </source>
</evidence>
<keyword evidence="2" id="KW-0238">DNA-binding</keyword>
<dbReference type="PROSITE" id="PS00041">
    <property type="entry name" value="HTH_ARAC_FAMILY_1"/>
    <property type="match status" value="1"/>
</dbReference>
<keyword evidence="6" id="KW-1185">Reference proteome</keyword>
<dbReference type="GO" id="GO:0043565">
    <property type="term" value="F:sequence-specific DNA binding"/>
    <property type="evidence" value="ECO:0007669"/>
    <property type="project" value="InterPro"/>
</dbReference>
<keyword evidence="1" id="KW-0805">Transcription regulation</keyword>
<dbReference type="OrthoDB" id="9798003at2"/>
<comment type="caution">
    <text evidence="5">The sequence shown here is derived from an EMBL/GenBank/DDBJ whole genome shotgun (WGS) entry which is preliminary data.</text>
</comment>
<dbReference type="SMART" id="SM00342">
    <property type="entry name" value="HTH_ARAC"/>
    <property type="match status" value="1"/>
</dbReference>
<dbReference type="GO" id="GO:0003700">
    <property type="term" value="F:DNA-binding transcription factor activity"/>
    <property type="evidence" value="ECO:0007669"/>
    <property type="project" value="InterPro"/>
</dbReference>
<gene>
    <name evidence="5" type="ORF">ET418_05160</name>
</gene>
<dbReference type="InterPro" id="IPR029062">
    <property type="entry name" value="Class_I_gatase-like"/>
</dbReference>
<dbReference type="Pfam" id="PF01965">
    <property type="entry name" value="DJ-1_PfpI"/>
    <property type="match status" value="1"/>
</dbReference>
<dbReference type="SUPFAM" id="SSF46689">
    <property type="entry name" value="Homeodomain-like"/>
    <property type="match status" value="2"/>
</dbReference>
<organism evidence="5 6">
    <name type="scientific">Oryzomonas rubra</name>
    <dbReference type="NCBI Taxonomy" id="2509454"/>
    <lineage>
        <taxon>Bacteria</taxon>
        <taxon>Pseudomonadati</taxon>
        <taxon>Thermodesulfobacteriota</taxon>
        <taxon>Desulfuromonadia</taxon>
        <taxon>Geobacterales</taxon>
        <taxon>Geobacteraceae</taxon>
        <taxon>Oryzomonas</taxon>
    </lineage>
</organism>
<dbReference type="Gene3D" id="1.10.10.60">
    <property type="entry name" value="Homeodomain-like"/>
    <property type="match status" value="2"/>
</dbReference>
<dbReference type="InterPro" id="IPR018060">
    <property type="entry name" value="HTH_AraC"/>
</dbReference>
<dbReference type="InterPro" id="IPR009057">
    <property type="entry name" value="Homeodomain-like_sf"/>
</dbReference>